<keyword evidence="3" id="KW-1185">Reference proteome</keyword>
<name>A0ABU8N2X8_9PSEU</name>
<organism evidence="2 3">
    <name type="scientific">Actinomycetospora aeridis</name>
    <dbReference type="NCBI Taxonomy" id="3129231"/>
    <lineage>
        <taxon>Bacteria</taxon>
        <taxon>Bacillati</taxon>
        <taxon>Actinomycetota</taxon>
        <taxon>Actinomycetes</taxon>
        <taxon>Pseudonocardiales</taxon>
        <taxon>Pseudonocardiaceae</taxon>
        <taxon>Actinomycetospora</taxon>
    </lineage>
</organism>
<evidence type="ECO:0000259" key="1">
    <source>
        <dbReference type="Pfam" id="PF24821"/>
    </source>
</evidence>
<reference evidence="2 3" key="1">
    <citation type="submission" date="2024-03" db="EMBL/GenBank/DDBJ databases">
        <title>Actinomycetospora sp. OC33-EN06, a novel actinomycete isolated from wild orchid (Aerides multiflora).</title>
        <authorList>
            <person name="Suriyachadkun C."/>
        </authorList>
    </citation>
    <scope>NUCLEOTIDE SEQUENCE [LARGE SCALE GENOMIC DNA]</scope>
    <source>
        <strain evidence="2 3">OC33-EN06</strain>
    </source>
</reference>
<proteinExistence type="predicted"/>
<sequence>MKHGTAVRHLAELAEEASRQARVRADNPNGWPLASLWAAGAVLGSGEDTEVLMVLDVPAVEAPWLALHPAGDRVADVLELSKRPLLWSSRPEAWPAWNARHRRVLRFWSEDGGANEEALEALRRRSPTISEPSREAWQAQLRRERSIARHHLDAVLDRFHEPDWRRSLRGTGRRAEEHLWGAAQGLREIDEALEA</sequence>
<dbReference type="InterPro" id="IPR056128">
    <property type="entry name" value="DUF7711"/>
</dbReference>
<dbReference type="Pfam" id="PF24821">
    <property type="entry name" value="DUF7711"/>
    <property type="match status" value="1"/>
</dbReference>
<accession>A0ABU8N2X8</accession>
<feature type="domain" description="DUF7711" evidence="1">
    <location>
        <begin position="1"/>
        <end position="192"/>
    </location>
</feature>
<evidence type="ECO:0000313" key="2">
    <source>
        <dbReference type="EMBL" id="MEJ2886312.1"/>
    </source>
</evidence>
<evidence type="ECO:0000313" key="3">
    <source>
        <dbReference type="Proteomes" id="UP001370100"/>
    </source>
</evidence>
<gene>
    <name evidence="2" type="ORF">WCD41_07590</name>
</gene>
<comment type="caution">
    <text evidence="2">The sequence shown here is derived from an EMBL/GenBank/DDBJ whole genome shotgun (WGS) entry which is preliminary data.</text>
</comment>
<dbReference type="RefSeq" id="WP_337712798.1">
    <property type="nucleotide sequence ID" value="NZ_JBBEGL010000002.1"/>
</dbReference>
<protein>
    <recommendedName>
        <fullName evidence="1">DUF7711 domain-containing protein</fullName>
    </recommendedName>
</protein>
<dbReference type="Proteomes" id="UP001370100">
    <property type="component" value="Unassembled WGS sequence"/>
</dbReference>
<dbReference type="EMBL" id="JBBEGL010000002">
    <property type="protein sequence ID" value="MEJ2886312.1"/>
    <property type="molecule type" value="Genomic_DNA"/>
</dbReference>